<dbReference type="InterPro" id="IPR029787">
    <property type="entry name" value="Nucleotide_cyclase"/>
</dbReference>
<name>A0A2S6A790_9NOCA</name>
<dbReference type="Pfam" id="PF00989">
    <property type="entry name" value="PAS"/>
    <property type="match status" value="1"/>
</dbReference>
<feature type="domain" description="PAC" evidence="3">
    <location>
        <begin position="215"/>
        <end position="267"/>
    </location>
</feature>
<dbReference type="EMBL" id="PSZD01000007">
    <property type="protein sequence ID" value="PPJ28629.1"/>
    <property type="molecule type" value="Genomic_DNA"/>
</dbReference>
<dbReference type="InterPro" id="IPR043128">
    <property type="entry name" value="Rev_trsase/Diguanyl_cyclase"/>
</dbReference>
<reference evidence="5 6" key="1">
    <citation type="submission" date="2018-02" db="EMBL/GenBank/DDBJ databases">
        <title>8 Nocardia nova and 1 Nocardia cyriacigeorgica strain used for evolution to TMP-SMX.</title>
        <authorList>
            <person name="Mehta H."/>
            <person name="Weng J."/>
            <person name="Shamoo Y."/>
        </authorList>
    </citation>
    <scope>NUCLEOTIDE SEQUENCE [LARGE SCALE GENOMIC DNA]</scope>
    <source>
        <strain evidence="5 6">BAA2227</strain>
    </source>
</reference>
<dbReference type="Pfam" id="PF00990">
    <property type="entry name" value="GGDEF"/>
    <property type="match status" value="1"/>
</dbReference>
<dbReference type="InterPro" id="IPR000700">
    <property type="entry name" value="PAS-assoc_C"/>
</dbReference>
<dbReference type="PANTHER" id="PTHR44757:SF2">
    <property type="entry name" value="BIOFILM ARCHITECTURE MAINTENANCE PROTEIN MBAA"/>
    <property type="match status" value="1"/>
</dbReference>
<gene>
    <name evidence="5" type="ORF">C5F51_13770</name>
</gene>
<dbReference type="SMART" id="SM00267">
    <property type="entry name" value="GGDEF"/>
    <property type="match status" value="1"/>
</dbReference>
<evidence type="ECO:0000259" key="3">
    <source>
        <dbReference type="PROSITE" id="PS50113"/>
    </source>
</evidence>
<dbReference type="NCBIfam" id="TIGR00254">
    <property type="entry name" value="GGDEF"/>
    <property type="match status" value="1"/>
</dbReference>
<protein>
    <submittedName>
        <fullName evidence="5">PAS domain S-box protein</fullName>
    </submittedName>
</protein>
<dbReference type="CDD" id="cd00130">
    <property type="entry name" value="PAS"/>
    <property type="match status" value="1"/>
</dbReference>
<organism evidence="5 6">
    <name type="scientific">Nocardia nova</name>
    <dbReference type="NCBI Taxonomy" id="37330"/>
    <lineage>
        <taxon>Bacteria</taxon>
        <taxon>Bacillati</taxon>
        <taxon>Actinomycetota</taxon>
        <taxon>Actinomycetes</taxon>
        <taxon>Mycobacteriales</taxon>
        <taxon>Nocardiaceae</taxon>
        <taxon>Nocardia</taxon>
    </lineage>
</organism>
<dbReference type="Proteomes" id="UP000238356">
    <property type="component" value="Unassembled WGS sequence"/>
</dbReference>
<dbReference type="SMART" id="SM00091">
    <property type="entry name" value="PAS"/>
    <property type="match status" value="1"/>
</dbReference>
<dbReference type="InterPro" id="IPR035965">
    <property type="entry name" value="PAS-like_dom_sf"/>
</dbReference>
<proteinExistence type="predicted"/>
<dbReference type="PANTHER" id="PTHR44757">
    <property type="entry name" value="DIGUANYLATE CYCLASE DGCP"/>
    <property type="match status" value="1"/>
</dbReference>
<dbReference type="AlphaFoldDB" id="A0A2S6A790"/>
<dbReference type="CDD" id="cd01949">
    <property type="entry name" value="GGDEF"/>
    <property type="match status" value="1"/>
</dbReference>
<evidence type="ECO:0000259" key="4">
    <source>
        <dbReference type="PROSITE" id="PS50887"/>
    </source>
</evidence>
<feature type="region of interest" description="Disordered" evidence="1">
    <location>
        <begin position="1"/>
        <end position="23"/>
    </location>
</feature>
<dbReference type="Gene3D" id="3.30.450.20">
    <property type="entry name" value="PAS domain"/>
    <property type="match status" value="1"/>
</dbReference>
<keyword evidence="6" id="KW-1185">Reference proteome</keyword>
<dbReference type="InterPro" id="IPR000160">
    <property type="entry name" value="GGDEF_dom"/>
</dbReference>
<dbReference type="InterPro" id="IPR052155">
    <property type="entry name" value="Biofilm_reg_signaling"/>
</dbReference>
<dbReference type="PROSITE" id="PS50112">
    <property type="entry name" value="PAS"/>
    <property type="match status" value="1"/>
</dbReference>
<dbReference type="Gene3D" id="3.30.70.270">
    <property type="match status" value="1"/>
</dbReference>
<dbReference type="GO" id="GO:0006355">
    <property type="term" value="P:regulation of DNA-templated transcription"/>
    <property type="evidence" value="ECO:0007669"/>
    <property type="project" value="InterPro"/>
</dbReference>
<feature type="domain" description="PAS" evidence="2">
    <location>
        <begin position="141"/>
        <end position="211"/>
    </location>
</feature>
<dbReference type="SUPFAM" id="SSF55785">
    <property type="entry name" value="PYP-like sensor domain (PAS domain)"/>
    <property type="match status" value="1"/>
</dbReference>
<dbReference type="SMART" id="SM00086">
    <property type="entry name" value="PAC"/>
    <property type="match status" value="1"/>
</dbReference>
<dbReference type="NCBIfam" id="TIGR00229">
    <property type="entry name" value="sensory_box"/>
    <property type="match status" value="1"/>
</dbReference>
<sequence>MGRVVGAGPRGSGDGGRSSRMDRREVADMARDWSAALVDCGGVPTSLPRVEQLTTWIVELDVAMSAEPFDPSPAYRVGVEMVRWKLTDPALMTPSATVLAGLLERSQRPDSTRRFGALLGELGRGYSAELLKVHADSREVADQRFRVVFDNAAVAIALYDSNGITLEANRTTARMVGMKPEELPGVAGLDLMHPEDRDKLQQVVVDLYQRRYGTVHFEGRFCRPDGTVCWGAWTMTLVRGAGGRDLRLLAVGEDITERRAMERKLWWQARHDPLTGLPNRHCLLEQLEAIVATAGPADHIGLCFLDLDEFKLINDRYGHRAGDSVLAEVGRRLDATMTSPAVTVTRIGGDEFVALLAPPCDEEAAHAAAETMLATLREPVPVGPTDLLAMSASIGAVVAPVAGANAEKLLNDADVGLYRAKAAGRGTWVLHRDESSRAAE</sequence>
<dbReference type="PROSITE" id="PS50887">
    <property type="entry name" value="GGDEF"/>
    <property type="match status" value="1"/>
</dbReference>
<feature type="domain" description="GGDEF" evidence="4">
    <location>
        <begin position="298"/>
        <end position="433"/>
    </location>
</feature>
<evidence type="ECO:0000259" key="2">
    <source>
        <dbReference type="PROSITE" id="PS50112"/>
    </source>
</evidence>
<dbReference type="PROSITE" id="PS50113">
    <property type="entry name" value="PAC"/>
    <property type="match status" value="1"/>
</dbReference>
<evidence type="ECO:0000313" key="6">
    <source>
        <dbReference type="Proteomes" id="UP000238356"/>
    </source>
</evidence>
<dbReference type="SUPFAM" id="SSF55073">
    <property type="entry name" value="Nucleotide cyclase"/>
    <property type="match status" value="1"/>
</dbReference>
<dbReference type="InterPro" id="IPR013767">
    <property type="entry name" value="PAS_fold"/>
</dbReference>
<accession>A0A2S6A790</accession>
<evidence type="ECO:0000256" key="1">
    <source>
        <dbReference type="SAM" id="MobiDB-lite"/>
    </source>
</evidence>
<comment type="caution">
    <text evidence="5">The sequence shown here is derived from an EMBL/GenBank/DDBJ whole genome shotgun (WGS) entry which is preliminary data.</text>
</comment>
<dbReference type="InterPro" id="IPR001610">
    <property type="entry name" value="PAC"/>
</dbReference>
<dbReference type="InterPro" id="IPR000014">
    <property type="entry name" value="PAS"/>
</dbReference>
<evidence type="ECO:0000313" key="5">
    <source>
        <dbReference type="EMBL" id="PPJ28629.1"/>
    </source>
</evidence>